<accession>A0A5N6GFH8</accession>
<dbReference type="AlphaFoldDB" id="A0A5N6GFH8"/>
<dbReference type="Proteomes" id="UP000325434">
    <property type="component" value="Unassembled WGS sequence"/>
</dbReference>
<name>A0A5N6GFH8_ASPFL</name>
<organism evidence="1">
    <name type="scientific">Aspergillus flavus</name>
    <dbReference type="NCBI Taxonomy" id="5059"/>
    <lineage>
        <taxon>Eukaryota</taxon>
        <taxon>Fungi</taxon>
        <taxon>Dikarya</taxon>
        <taxon>Ascomycota</taxon>
        <taxon>Pezizomycotina</taxon>
        <taxon>Eurotiomycetes</taxon>
        <taxon>Eurotiomycetidae</taxon>
        <taxon>Eurotiales</taxon>
        <taxon>Aspergillaceae</taxon>
        <taxon>Aspergillus</taxon>
        <taxon>Aspergillus subgen. Circumdati</taxon>
    </lineage>
</organism>
<feature type="non-terminal residue" evidence="1">
    <location>
        <position position="50"/>
    </location>
</feature>
<evidence type="ECO:0000313" key="1">
    <source>
        <dbReference type="EMBL" id="KAB8239940.1"/>
    </source>
</evidence>
<proteinExistence type="predicted"/>
<dbReference type="EMBL" id="ML734833">
    <property type="protein sequence ID" value="KAB8239940.1"/>
    <property type="molecule type" value="Genomic_DNA"/>
</dbReference>
<gene>
    <name evidence="1" type="ORF">BDV35DRAFT_375036</name>
</gene>
<reference evidence="1" key="1">
    <citation type="submission" date="2019-04" db="EMBL/GenBank/DDBJ databases">
        <title>Friends and foes A comparative genomics study of 23 Aspergillus species from section Flavi.</title>
        <authorList>
            <consortium name="DOE Joint Genome Institute"/>
            <person name="Kjaerbolling I."/>
            <person name="Vesth T."/>
            <person name="Frisvad J.C."/>
            <person name="Nybo J.L."/>
            <person name="Theobald S."/>
            <person name="Kildgaard S."/>
            <person name="Isbrandt T."/>
            <person name="Kuo A."/>
            <person name="Sato A."/>
            <person name="Lyhne E.K."/>
            <person name="Kogle M.E."/>
            <person name="Wiebenga A."/>
            <person name="Kun R.S."/>
            <person name="Lubbers R.J."/>
            <person name="Makela M.R."/>
            <person name="Barry K."/>
            <person name="Chovatia M."/>
            <person name="Clum A."/>
            <person name="Daum C."/>
            <person name="Haridas S."/>
            <person name="He G."/>
            <person name="LaButti K."/>
            <person name="Lipzen A."/>
            <person name="Mondo S."/>
            <person name="Riley R."/>
            <person name="Salamov A."/>
            <person name="Simmons B.A."/>
            <person name="Magnuson J.K."/>
            <person name="Henrissat B."/>
            <person name="Mortensen U.H."/>
            <person name="Larsen T.O."/>
            <person name="Devries R.P."/>
            <person name="Grigoriev I.V."/>
            <person name="Machida M."/>
            <person name="Baker S.E."/>
            <person name="Andersen M.R."/>
        </authorList>
    </citation>
    <scope>NUCLEOTIDE SEQUENCE [LARGE SCALE GENOMIC DNA]</scope>
    <source>
        <strain evidence="1">CBS 121.62</strain>
    </source>
</reference>
<protein>
    <submittedName>
        <fullName evidence="1">Uncharacterized protein</fullName>
    </submittedName>
</protein>
<sequence length="50" mass="5977">MYCTVLQIWRPSLKSAAKKGSKRLRNIRPVFWLVQFGVCQTTRYWAVEEM</sequence>